<evidence type="ECO:0000256" key="4">
    <source>
        <dbReference type="ARBA" id="ARBA00022741"/>
    </source>
</evidence>
<accession>K1PS27</accession>
<dbReference type="FunFam" id="3.40.50.300:FF:000115">
    <property type="entry name" value="DNA helicase"/>
    <property type="match status" value="1"/>
</dbReference>
<gene>
    <name evidence="15" type="ORF">CGI_10009103</name>
</gene>
<dbReference type="EC" id="3.6.4.12" evidence="12"/>
<dbReference type="GO" id="GO:1990518">
    <property type="term" value="F:single-stranded 3'-5' DNA helicase activity"/>
    <property type="evidence" value="ECO:0007669"/>
    <property type="project" value="TreeGrafter"/>
</dbReference>
<reference evidence="15" key="1">
    <citation type="journal article" date="2012" name="Nature">
        <title>The oyster genome reveals stress adaptation and complexity of shell formation.</title>
        <authorList>
            <person name="Zhang G."/>
            <person name="Fang X."/>
            <person name="Guo X."/>
            <person name="Li L."/>
            <person name="Luo R."/>
            <person name="Xu F."/>
            <person name="Yang P."/>
            <person name="Zhang L."/>
            <person name="Wang X."/>
            <person name="Qi H."/>
            <person name="Xiong Z."/>
            <person name="Que H."/>
            <person name="Xie Y."/>
            <person name="Holland P.W."/>
            <person name="Paps J."/>
            <person name="Zhu Y."/>
            <person name="Wu F."/>
            <person name="Chen Y."/>
            <person name="Wang J."/>
            <person name="Peng C."/>
            <person name="Meng J."/>
            <person name="Yang L."/>
            <person name="Liu J."/>
            <person name="Wen B."/>
            <person name="Zhang N."/>
            <person name="Huang Z."/>
            <person name="Zhu Q."/>
            <person name="Feng Y."/>
            <person name="Mount A."/>
            <person name="Hedgecock D."/>
            <person name="Xu Z."/>
            <person name="Liu Y."/>
            <person name="Domazet-Loso T."/>
            <person name="Du Y."/>
            <person name="Sun X."/>
            <person name="Zhang S."/>
            <person name="Liu B."/>
            <person name="Cheng P."/>
            <person name="Jiang X."/>
            <person name="Li J."/>
            <person name="Fan D."/>
            <person name="Wang W."/>
            <person name="Fu W."/>
            <person name="Wang T."/>
            <person name="Wang B."/>
            <person name="Zhang J."/>
            <person name="Peng Z."/>
            <person name="Li Y."/>
            <person name="Li N."/>
            <person name="Wang J."/>
            <person name="Chen M."/>
            <person name="He Y."/>
            <person name="Tan F."/>
            <person name="Song X."/>
            <person name="Zheng Q."/>
            <person name="Huang R."/>
            <person name="Yang H."/>
            <person name="Du X."/>
            <person name="Chen L."/>
            <person name="Yang M."/>
            <person name="Gaffney P.M."/>
            <person name="Wang S."/>
            <person name="Luo L."/>
            <person name="She Z."/>
            <person name="Ming Y."/>
            <person name="Huang W."/>
            <person name="Zhang S."/>
            <person name="Huang B."/>
            <person name="Zhang Y."/>
            <person name="Qu T."/>
            <person name="Ni P."/>
            <person name="Miao G."/>
            <person name="Wang J."/>
            <person name="Wang Q."/>
            <person name="Steinberg C.E."/>
            <person name="Wang H."/>
            <person name="Li N."/>
            <person name="Qian L."/>
            <person name="Zhang G."/>
            <person name="Li Y."/>
            <person name="Yang H."/>
            <person name="Liu X."/>
            <person name="Wang J."/>
            <person name="Yin Y."/>
            <person name="Wang J."/>
        </authorList>
    </citation>
    <scope>NUCLEOTIDE SEQUENCE [LARGE SCALE GENOMIC DNA]</scope>
    <source>
        <strain evidence="15">05x7-T-G4-1.051#20</strain>
    </source>
</reference>
<dbReference type="InParanoid" id="K1PS27"/>
<evidence type="ECO:0000256" key="11">
    <source>
        <dbReference type="RuleBase" id="RU004070"/>
    </source>
</evidence>
<dbReference type="InterPro" id="IPR027417">
    <property type="entry name" value="P-loop_NTPase"/>
</dbReference>
<dbReference type="GO" id="GO:0042555">
    <property type="term" value="C:MCM complex"/>
    <property type="evidence" value="ECO:0007669"/>
    <property type="project" value="UniProtKB-UniRule"/>
</dbReference>
<dbReference type="Gene3D" id="3.40.50.300">
    <property type="entry name" value="P-loop containing nucleotide triphosphate hydrolases"/>
    <property type="match status" value="1"/>
</dbReference>
<dbReference type="InterPro" id="IPR041562">
    <property type="entry name" value="MCM_lid"/>
</dbReference>
<comment type="similarity">
    <text evidence="2 11">Belongs to the MCM family.</text>
</comment>
<keyword evidence="7 11" id="KW-0067">ATP-binding</keyword>
<evidence type="ECO:0000313" key="15">
    <source>
        <dbReference type="EMBL" id="EKC19250.1"/>
    </source>
</evidence>
<dbReference type="GO" id="GO:1902969">
    <property type="term" value="P:mitotic DNA replication"/>
    <property type="evidence" value="ECO:0007669"/>
    <property type="project" value="TreeGrafter"/>
</dbReference>
<dbReference type="FunFam" id="1.20.58.870:FF:000001">
    <property type="entry name" value="DNA helicase"/>
    <property type="match status" value="1"/>
</dbReference>
<dbReference type="InterPro" id="IPR031327">
    <property type="entry name" value="MCM"/>
</dbReference>
<keyword evidence="5 12" id="KW-0378">Hydrolase</keyword>
<dbReference type="GO" id="GO:0005524">
    <property type="term" value="F:ATP binding"/>
    <property type="evidence" value="ECO:0007669"/>
    <property type="project" value="UniProtKB-UniRule"/>
</dbReference>
<dbReference type="PANTHER" id="PTHR11630">
    <property type="entry name" value="DNA REPLICATION LICENSING FACTOR MCM FAMILY MEMBER"/>
    <property type="match status" value="1"/>
</dbReference>
<evidence type="ECO:0000259" key="14">
    <source>
        <dbReference type="PROSITE" id="PS50051"/>
    </source>
</evidence>
<dbReference type="InterPro" id="IPR027925">
    <property type="entry name" value="MCM_N"/>
</dbReference>
<dbReference type="SUPFAM" id="SSF50249">
    <property type="entry name" value="Nucleic acid-binding proteins"/>
    <property type="match status" value="1"/>
</dbReference>
<dbReference type="PROSITE" id="PS50051">
    <property type="entry name" value="MCM_2"/>
    <property type="match status" value="1"/>
</dbReference>
<dbReference type="Gene3D" id="1.20.58.870">
    <property type="match status" value="1"/>
</dbReference>
<comment type="function">
    <text evidence="12">Acts as component of the MCM2-7 complex (MCM complex) which is the replicative helicase essential for 'once per cell cycle' DNA replication initiation and elongation in eukaryotic cells. The active ATPase sites in the MCM2-7 ring are formed through the interaction surfaces of two neighboring subunits such that a critical structure of a conserved arginine finger motif is provided in trans relative to the ATP-binding site of the Walker A box of the adjacent subunit. The six ATPase active sites, however, are likely to contribute differentially to the complex helicase activity.</text>
</comment>
<evidence type="ECO:0000256" key="1">
    <source>
        <dbReference type="ARBA" id="ARBA00004123"/>
    </source>
</evidence>
<dbReference type="EMBL" id="JH816201">
    <property type="protein sequence ID" value="EKC19250.1"/>
    <property type="molecule type" value="Genomic_DNA"/>
</dbReference>
<dbReference type="PRINTS" id="PR01662">
    <property type="entry name" value="MCMPROTEIN6"/>
</dbReference>
<evidence type="ECO:0000256" key="7">
    <source>
        <dbReference type="ARBA" id="ARBA00022840"/>
    </source>
</evidence>
<feature type="compositionally biased region" description="Acidic residues" evidence="13">
    <location>
        <begin position="527"/>
        <end position="545"/>
    </location>
</feature>
<name>K1PS27_MAGGI</name>
<evidence type="ECO:0000256" key="9">
    <source>
        <dbReference type="ARBA" id="ARBA00023242"/>
    </source>
</evidence>
<dbReference type="InterPro" id="IPR018525">
    <property type="entry name" value="MCM_CS"/>
</dbReference>
<protein>
    <recommendedName>
        <fullName evidence="12">DNA replication licensing factor MCM6</fullName>
        <ecNumber evidence="12">3.6.4.12</ecNumber>
    </recommendedName>
</protein>
<dbReference type="PRINTS" id="PR01657">
    <property type="entry name" value="MCMFAMILY"/>
</dbReference>
<evidence type="ECO:0000256" key="3">
    <source>
        <dbReference type="ARBA" id="ARBA00022705"/>
    </source>
</evidence>
<evidence type="ECO:0000256" key="12">
    <source>
        <dbReference type="RuleBase" id="RU368064"/>
    </source>
</evidence>
<dbReference type="GO" id="GO:0006270">
    <property type="term" value="P:DNA replication initiation"/>
    <property type="evidence" value="ECO:0007669"/>
    <property type="project" value="UniProtKB-UniRule"/>
</dbReference>
<keyword evidence="6 12" id="KW-0347">Helicase</keyword>
<keyword evidence="8 11" id="KW-0238">DNA-binding</keyword>
<dbReference type="Pfam" id="PF17207">
    <property type="entry name" value="MCM_OB"/>
    <property type="match status" value="1"/>
</dbReference>
<dbReference type="Gene3D" id="3.30.1640.10">
    <property type="entry name" value="mini-chromosome maintenance (MCM) complex, chain A, domain 1"/>
    <property type="match status" value="1"/>
</dbReference>
<dbReference type="Pfam" id="PF00493">
    <property type="entry name" value="MCM"/>
    <property type="match status" value="1"/>
</dbReference>
<dbReference type="FunCoup" id="K1PS27">
    <property type="interactions" value="1195"/>
</dbReference>
<dbReference type="HOGENOM" id="CLU_000995_3_2_1"/>
<dbReference type="InterPro" id="IPR012340">
    <property type="entry name" value="NA-bd_OB-fold"/>
</dbReference>
<keyword evidence="3 12" id="KW-0235">DNA replication</keyword>
<dbReference type="PROSITE" id="PS00847">
    <property type="entry name" value="MCM_1"/>
    <property type="match status" value="1"/>
</dbReference>
<keyword evidence="4 11" id="KW-0547">Nucleotide-binding</keyword>
<dbReference type="SMART" id="SM00350">
    <property type="entry name" value="MCM"/>
    <property type="match status" value="1"/>
</dbReference>
<evidence type="ECO:0000256" key="13">
    <source>
        <dbReference type="SAM" id="MobiDB-lite"/>
    </source>
</evidence>
<dbReference type="GO" id="GO:0016787">
    <property type="term" value="F:hydrolase activity"/>
    <property type="evidence" value="ECO:0007669"/>
    <property type="project" value="UniProtKB-KW"/>
</dbReference>
<evidence type="ECO:0000256" key="6">
    <source>
        <dbReference type="ARBA" id="ARBA00022806"/>
    </source>
</evidence>
<dbReference type="AlphaFoldDB" id="K1PS27"/>
<dbReference type="SUPFAM" id="SSF52540">
    <property type="entry name" value="P-loop containing nucleoside triphosphate hydrolases"/>
    <property type="match status" value="1"/>
</dbReference>
<dbReference type="InterPro" id="IPR033762">
    <property type="entry name" value="MCM_OB"/>
</dbReference>
<keyword evidence="9" id="KW-0539">Nucleus</keyword>
<organism evidence="15">
    <name type="scientific">Magallana gigas</name>
    <name type="common">Pacific oyster</name>
    <name type="synonym">Crassostrea gigas</name>
    <dbReference type="NCBI Taxonomy" id="29159"/>
    <lineage>
        <taxon>Eukaryota</taxon>
        <taxon>Metazoa</taxon>
        <taxon>Spiralia</taxon>
        <taxon>Lophotrochozoa</taxon>
        <taxon>Mollusca</taxon>
        <taxon>Bivalvia</taxon>
        <taxon>Autobranchia</taxon>
        <taxon>Pteriomorphia</taxon>
        <taxon>Ostreida</taxon>
        <taxon>Ostreoidea</taxon>
        <taxon>Ostreidae</taxon>
        <taxon>Magallana</taxon>
    </lineage>
</organism>
<feature type="region of interest" description="Disordered" evidence="13">
    <location>
        <begin position="523"/>
        <end position="563"/>
    </location>
</feature>
<dbReference type="FunFam" id="3.30.1640.10:FF:000004">
    <property type="entry name" value="DNA helicase"/>
    <property type="match status" value="1"/>
</dbReference>
<keyword evidence="10 12" id="KW-0131">Cell cycle</keyword>
<comment type="catalytic activity">
    <reaction evidence="12">
        <text>ATP + H2O = ADP + phosphate + H(+)</text>
        <dbReference type="Rhea" id="RHEA:13065"/>
        <dbReference type="ChEBI" id="CHEBI:15377"/>
        <dbReference type="ChEBI" id="CHEBI:15378"/>
        <dbReference type="ChEBI" id="CHEBI:30616"/>
        <dbReference type="ChEBI" id="CHEBI:43474"/>
        <dbReference type="ChEBI" id="CHEBI:456216"/>
        <dbReference type="EC" id="3.6.4.12"/>
    </reaction>
</comment>
<dbReference type="Pfam" id="PF14551">
    <property type="entry name" value="MCM_N"/>
    <property type="match status" value="1"/>
</dbReference>
<comment type="subcellular location">
    <subcellularLocation>
        <location evidence="1 12">Nucleus</location>
    </subcellularLocation>
</comment>
<evidence type="ECO:0000256" key="2">
    <source>
        <dbReference type="ARBA" id="ARBA00008010"/>
    </source>
</evidence>
<feature type="domain" description="MCM C-terminal AAA(+) ATPase" evidence="14">
    <location>
        <begin position="207"/>
        <end position="413"/>
    </location>
</feature>
<dbReference type="GO" id="GO:0000727">
    <property type="term" value="P:double-strand break repair via break-induced replication"/>
    <property type="evidence" value="ECO:0007669"/>
    <property type="project" value="TreeGrafter"/>
</dbReference>
<evidence type="ECO:0000256" key="5">
    <source>
        <dbReference type="ARBA" id="ARBA00022801"/>
    </source>
</evidence>
<dbReference type="GO" id="GO:0003697">
    <property type="term" value="F:single-stranded DNA binding"/>
    <property type="evidence" value="ECO:0007669"/>
    <property type="project" value="TreeGrafter"/>
</dbReference>
<dbReference type="InterPro" id="IPR001208">
    <property type="entry name" value="MCM_dom"/>
</dbReference>
<dbReference type="CDD" id="cd17757">
    <property type="entry name" value="MCM6"/>
    <property type="match status" value="1"/>
</dbReference>
<dbReference type="InterPro" id="IPR008049">
    <property type="entry name" value="MCM6"/>
</dbReference>
<dbReference type="PANTHER" id="PTHR11630:SF43">
    <property type="entry name" value="DNA REPLICATION LICENSING FACTOR MCM6"/>
    <property type="match status" value="1"/>
</dbReference>
<proteinExistence type="inferred from homology"/>
<dbReference type="InterPro" id="IPR041024">
    <property type="entry name" value="Mcm6_C"/>
</dbReference>
<dbReference type="GO" id="GO:0005634">
    <property type="term" value="C:nucleus"/>
    <property type="evidence" value="ECO:0007669"/>
    <property type="project" value="UniProtKB-SubCell"/>
</dbReference>
<evidence type="ECO:0000256" key="8">
    <source>
        <dbReference type="ARBA" id="ARBA00023125"/>
    </source>
</evidence>
<dbReference type="Gene3D" id="2.40.50.140">
    <property type="entry name" value="Nucleic acid-binding proteins"/>
    <property type="match status" value="1"/>
</dbReference>
<comment type="subunit">
    <text evidence="12">Component of the MCM2-7 complex.</text>
</comment>
<sequence>MDVAEQTIVTKQVKDQVGERCQKLFQDFLEEFRVEGEQKYTAGINDLGRPERNTLTVSFEDVDKFNQNLATTIVEEYYRVYPYLCRAVKNFVKDYAQTPQGKEYYVSFTDVPTRLKVREMTTAKIGTLLRISGQVVRTHPVHPELVLGTFMCLDCRTVIPDVEQQFKFTQFGGRDLKDDEMTAEAVKKQMTAEEWQKVYDMSQDKNLYQNLCSSLFPTIHGNEEVKRGILLMLFGGVPKITLEKTNLRGDINICVVGDPSTAKSQFLKQVEEFSPRAVYTSGKASSAAGLTAAVVKDEESHEFVIEAGALMLADNGVCCIDEFDKMDPKDQVAIHEAMEQQTISITKAGVKATLNARTSILAAANPIGGRYDRTKSLKQNITLTAPIMSRFDLFFILVDECNEVTDYAIARRIVDLHSRNEESVDRVYSVEDVTRYLMFARQFKPKISPDAQEYMIEEYKRLRQRDGSGAHKSAWRITVRQLESMIRLSEAMARLYCVDEVQPKHVKEAFRLLNKSIIRVEQPDVHLEEEEEEDKQEEMDVEEPEQTPAEATGPDGDAPQPHKKGLKLTYEEYKQIANLIVLYMRKQEEEAMEDETPGLRRSELVGWYLKEIESEIDSEAELIEKKTIVEKVIERLVHHDHVLIELTQTGMKGQDDLVREEDPYVVVHPNYVIDV</sequence>
<dbReference type="Pfam" id="PF18263">
    <property type="entry name" value="WHD_MCM6"/>
    <property type="match status" value="1"/>
</dbReference>
<evidence type="ECO:0000256" key="10">
    <source>
        <dbReference type="ARBA" id="ARBA00023306"/>
    </source>
</evidence>
<dbReference type="Pfam" id="PF17855">
    <property type="entry name" value="MCM_lid"/>
    <property type="match status" value="1"/>
</dbReference>